<keyword evidence="3" id="KW-1185">Reference proteome</keyword>
<dbReference type="AlphaFoldDB" id="A0AAN7PR05"/>
<evidence type="ECO:0000313" key="2">
    <source>
        <dbReference type="EMBL" id="KAK4873547.1"/>
    </source>
</evidence>
<name>A0AAN7PR05_9COLE</name>
<gene>
    <name evidence="2" type="ORF">RN001_015576</name>
</gene>
<protein>
    <submittedName>
        <fullName evidence="2">Uncharacterized protein</fullName>
    </submittedName>
</protein>
<accession>A0AAN7PR05</accession>
<dbReference type="EMBL" id="JARPUR010000007">
    <property type="protein sequence ID" value="KAK4873547.1"/>
    <property type="molecule type" value="Genomic_DNA"/>
</dbReference>
<feature type="region of interest" description="Disordered" evidence="1">
    <location>
        <begin position="159"/>
        <end position="178"/>
    </location>
</feature>
<sequence>MAPISYEINRLSSEELTYELAIRGITEVATVELMRKTLRNLLKLEREGQSLDYPSYPFTVEEDIRELQKKYSEMNKLLIGFDGADQNTYRKLLTKYAYALGRVNRLLPTTADEKSQKSKLLVEILNFKSDLDRKVKSHERASLNKSQGVLDLSLLKSGSSSSDNDSLPDDDVLSPPKKRKGSSFPVFFMVVACTLMA</sequence>
<organism evidence="2 3">
    <name type="scientific">Aquatica leii</name>
    <dbReference type="NCBI Taxonomy" id="1421715"/>
    <lineage>
        <taxon>Eukaryota</taxon>
        <taxon>Metazoa</taxon>
        <taxon>Ecdysozoa</taxon>
        <taxon>Arthropoda</taxon>
        <taxon>Hexapoda</taxon>
        <taxon>Insecta</taxon>
        <taxon>Pterygota</taxon>
        <taxon>Neoptera</taxon>
        <taxon>Endopterygota</taxon>
        <taxon>Coleoptera</taxon>
        <taxon>Polyphaga</taxon>
        <taxon>Elateriformia</taxon>
        <taxon>Elateroidea</taxon>
        <taxon>Lampyridae</taxon>
        <taxon>Luciolinae</taxon>
        <taxon>Aquatica</taxon>
    </lineage>
</organism>
<evidence type="ECO:0000256" key="1">
    <source>
        <dbReference type="SAM" id="MobiDB-lite"/>
    </source>
</evidence>
<reference evidence="3" key="1">
    <citation type="submission" date="2023-01" db="EMBL/GenBank/DDBJ databases">
        <title>Key to firefly adult light organ development and bioluminescence: homeobox transcription factors regulate luciferase expression and transportation to peroxisome.</title>
        <authorList>
            <person name="Fu X."/>
        </authorList>
    </citation>
    <scope>NUCLEOTIDE SEQUENCE [LARGE SCALE GENOMIC DNA]</scope>
</reference>
<proteinExistence type="predicted"/>
<dbReference type="Proteomes" id="UP001353858">
    <property type="component" value="Unassembled WGS sequence"/>
</dbReference>
<evidence type="ECO:0000313" key="3">
    <source>
        <dbReference type="Proteomes" id="UP001353858"/>
    </source>
</evidence>
<comment type="caution">
    <text evidence="2">The sequence shown here is derived from an EMBL/GenBank/DDBJ whole genome shotgun (WGS) entry which is preliminary data.</text>
</comment>